<name>B9KXJ5_THERP</name>
<gene>
    <name evidence="3" type="ordered locus">trd_0182</name>
</gene>
<dbReference type="AlphaFoldDB" id="B9KXJ5"/>
<dbReference type="EMBL" id="CP001275">
    <property type="protein sequence ID" value="ACM04982.1"/>
    <property type="molecule type" value="Genomic_DNA"/>
</dbReference>
<dbReference type="HOGENOM" id="CLU_743813_0_0_0"/>
<evidence type="ECO:0000313" key="4">
    <source>
        <dbReference type="Proteomes" id="UP000000447"/>
    </source>
</evidence>
<protein>
    <submittedName>
        <fullName evidence="3">Uncharacterized protein</fullName>
    </submittedName>
</protein>
<reference evidence="3 4" key="1">
    <citation type="journal article" date="2009" name="PLoS ONE">
        <title>Complete genome sequence of the aerobic CO-oxidizing thermophile Thermomicrobium roseum.</title>
        <authorList>
            <person name="Wu D."/>
            <person name="Raymond J."/>
            <person name="Wu M."/>
            <person name="Chatterji S."/>
            <person name="Ren Q."/>
            <person name="Graham J.E."/>
            <person name="Bryant D.A."/>
            <person name="Robb F."/>
            <person name="Colman A."/>
            <person name="Tallon L.J."/>
            <person name="Badger J.H."/>
            <person name="Madupu R."/>
            <person name="Ward N.L."/>
            <person name="Eisen J.A."/>
        </authorList>
    </citation>
    <scope>NUCLEOTIDE SEQUENCE [LARGE SCALE GENOMIC DNA]</scope>
    <source>
        <strain evidence="4">ATCC 27502 / DSM 5159 / P-2</strain>
    </source>
</reference>
<keyword evidence="1" id="KW-0175">Coiled coil</keyword>
<feature type="region of interest" description="Disordered" evidence="2">
    <location>
        <begin position="1"/>
        <end position="34"/>
    </location>
</feature>
<evidence type="ECO:0000256" key="1">
    <source>
        <dbReference type="SAM" id="Coils"/>
    </source>
</evidence>
<accession>B9KXJ5</accession>
<keyword evidence="4" id="KW-1185">Reference proteome</keyword>
<organism evidence="3 4">
    <name type="scientific">Thermomicrobium roseum (strain ATCC 27502 / DSM 5159 / P-2)</name>
    <dbReference type="NCBI Taxonomy" id="309801"/>
    <lineage>
        <taxon>Bacteria</taxon>
        <taxon>Pseudomonadati</taxon>
        <taxon>Thermomicrobiota</taxon>
        <taxon>Thermomicrobia</taxon>
        <taxon>Thermomicrobiales</taxon>
        <taxon>Thermomicrobiaceae</taxon>
        <taxon>Thermomicrobium</taxon>
    </lineage>
</organism>
<feature type="coiled-coil region" evidence="1">
    <location>
        <begin position="271"/>
        <end position="367"/>
    </location>
</feature>
<dbReference type="STRING" id="309801.trd_0182"/>
<dbReference type="Gene3D" id="1.10.287.1490">
    <property type="match status" value="1"/>
</dbReference>
<evidence type="ECO:0000256" key="2">
    <source>
        <dbReference type="SAM" id="MobiDB-lite"/>
    </source>
</evidence>
<dbReference type="eggNOG" id="COG1196">
    <property type="taxonomic scope" value="Bacteria"/>
</dbReference>
<dbReference type="KEGG" id="tro:trd_0182"/>
<proteinExistence type="predicted"/>
<feature type="compositionally biased region" description="Basic and acidic residues" evidence="2">
    <location>
        <begin position="15"/>
        <end position="27"/>
    </location>
</feature>
<sequence length="372" mass="44190">MMERRPDQPDFIQQVREEERRRREEARQQAMQSQVDELRHRVRELAARLLRLEEEVKAAEADWAEQRHALEQHRHETQQAQQARQLEEARFRQQLAELALRLDEVARPIRTLQAQVAELLEAVRRQRDDTGQDTRRYDELRILIEHLAAHIERLSATDQSLRGGLEAVTTEVERLGREVTRLHDAIRIVEQDVRRRVAEAMQVIETLQVQLKEGASRDSQLAEELERVQEFLAAVPQQFDDLRSVAQRLGADIERVRSHSSERDDLLLERVEEIRQQFDQALRDLAAVSDQRAERVQAEFETLQAVDRELRYRIDLIEVRLDELREIDRQLRAELWRLLEQRVRLHFEQAQQELEQFIEQRQRAERGEGPVS</sequence>
<evidence type="ECO:0000313" key="3">
    <source>
        <dbReference type="EMBL" id="ACM04982.1"/>
    </source>
</evidence>
<dbReference type="Proteomes" id="UP000000447">
    <property type="component" value="Chromosome"/>
</dbReference>